<reference evidence="19 20" key="1">
    <citation type="journal article" date="2011" name="Appl. Environ. Microbiol.">
        <title>The genome of Buchnera aphidicola from the aphid Cinara tujafilina provides new clues about the evolutionary history of metabolic losses in bacterial endosymbionts.</title>
        <authorList>
            <person name="Lamelas A."/>
            <person name="Gosalbes M.J."/>
            <person name="Moya A."/>
            <person name="Latorre A."/>
        </authorList>
    </citation>
    <scope>NUCLEOTIDE SEQUENCE [LARGE SCALE GENOMIC DNA]</scope>
    <source>
        <strain evidence="20">Cinara tujafilina</strain>
    </source>
</reference>
<dbReference type="GO" id="GO:0046872">
    <property type="term" value="F:metal ion binding"/>
    <property type="evidence" value="ECO:0007669"/>
    <property type="project" value="UniProtKB-KW"/>
</dbReference>
<feature type="domain" description="4Fe-4S Mo/W bis-MGD-type" evidence="17">
    <location>
        <begin position="198"/>
        <end position="254"/>
    </location>
</feature>
<evidence type="ECO:0000256" key="15">
    <source>
        <dbReference type="ARBA" id="ARBA00034078"/>
    </source>
</evidence>
<comment type="catalytic activity">
    <reaction evidence="16">
        <text>a quinone + NADH + 5 H(+)(in) = a quinol + NAD(+) + 4 H(+)(out)</text>
        <dbReference type="Rhea" id="RHEA:57888"/>
        <dbReference type="ChEBI" id="CHEBI:15378"/>
        <dbReference type="ChEBI" id="CHEBI:24646"/>
        <dbReference type="ChEBI" id="CHEBI:57540"/>
        <dbReference type="ChEBI" id="CHEBI:57945"/>
        <dbReference type="ChEBI" id="CHEBI:132124"/>
    </reaction>
</comment>
<protein>
    <recommendedName>
        <fullName evidence="3">NADH-quinone oxidoreductase subunit G</fullName>
    </recommendedName>
    <alternativeName>
        <fullName evidence="13">NADH dehydrogenase I subunit G</fullName>
    </alternativeName>
    <alternativeName>
        <fullName evidence="14">NDH-1 subunit G</fullName>
    </alternativeName>
</protein>
<dbReference type="PANTHER" id="PTHR43105:SF10">
    <property type="entry name" value="NADH-QUINONE OXIDOREDUCTASE SUBUNIT G"/>
    <property type="match status" value="1"/>
</dbReference>
<evidence type="ECO:0000259" key="17">
    <source>
        <dbReference type="PROSITE" id="PS51669"/>
    </source>
</evidence>
<keyword evidence="5" id="KW-0001">2Fe-2S</keyword>
<dbReference type="PANTHER" id="PTHR43105">
    <property type="entry name" value="RESPIRATORY NITRATE REDUCTASE"/>
    <property type="match status" value="1"/>
</dbReference>
<dbReference type="GO" id="GO:0016020">
    <property type="term" value="C:membrane"/>
    <property type="evidence" value="ECO:0007669"/>
    <property type="project" value="InterPro"/>
</dbReference>
<keyword evidence="6" id="KW-0874">Quinone</keyword>
<dbReference type="InterPro" id="IPR006656">
    <property type="entry name" value="Mopterin_OxRdtase"/>
</dbReference>
<feature type="domain" description="4Fe-4S His(Cys)3-ligated-type" evidence="18">
    <location>
        <begin position="60"/>
        <end position="99"/>
    </location>
</feature>
<dbReference type="PROSITE" id="PS00643">
    <property type="entry name" value="COMPLEX1_75K_3"/>
    <property type="match status" value="1"/>
</dbReference>
<dbReference type="PROSITE" id="PS51669">
    <property type="entry name" value="4FE4S_MOW_BIS_MGD"/>
    <property type="match status" value="1"/>
</dbReference>
<dbReference type="OrthoDB" id="9810782at2"/>
<evidence type="ECO:0000256" key="12">
    <source>
        <dbReference type="ARBA" id="ARBA00026021"/>
    </source>
</evidence>
<dbReference type="GO" id="GO:0051537">
    <property type="term" value="F:2 iron, 2 sulfur cluster binding"/>
    <property type="evidence" value="ECO:0007669"/>
    <property type="project" value="UniProtKB-KW"/>
</dbReference>
<dbReference type="InterPro" id="IPR006963">
    <property type="entry name" value="Mopterin_OxRdtase_4Fe-4S_dom"/>
</dbReference>
<dbReference type="InterPro" id="IPR050123">
    <property type="entry name" value="Prok_molybdopt-oxidoreductase"/>
</dbReference>
<dbReference type="KEGG" id="baj:BCTU_106"/>
<dbReference type="AlphaFoldDB" id="F7WZ45"/>
<dbReference type="InterPro" id="IPR054351">
    <property type="entry name" value="NADH_UbQ_OxRdtase_ferredoxin"/>
</dbReference>
<dbReference type="InterPro" id="IPR010228">
    <property type="entry name" value="NADH_UbQ_OxRdtase_Gsu"/>
</dbReference>
<dbReference type="GO" id="GO:0042773">
    <property type="term" value="P:ATP synthesis coupled electron transport"/>
    <property type="evidence" value="ECO:0007669"/>
    <property type="project" value="InterPro"/>
</dbReference>
<sequence length="899" mass="103164">MSLGFDIPYFCWHPALGSIGACRQCAIKIYKSSTDDKGIIVMSCMTSVQEGMIISITDGEVEKFRKNIIELMMLNHPHDCPVCAEGGSCHLQDMTVLNQHFSRRFRFEKRIFKNQFLGPLLTHEMNRCITCYRCVRYYNDYSGGKDFGVYGISNKIYFGRLKNGSLESEFSGNLIDVCPTGVFTDKTNKNNFYRKWDLQYTPSICHHCSIGCNISIGEKLGKICRIDNRYNKNINKYFLCDLGRFSYGYSNLKNRLKNPFQRIKNTIHSLNYSDAIKKTSSLVNSSQSSILGIGSVRASLESNIALYNLVGKNNFSNGMPNKLNKCAKIILKNLKNGGFNIPSISDIETYDVILIIGEDITQTAPRAALAVRQAINNINNNIKNNLNHKNMSEIPLWHSYAIQNATQHKKNKLFITSLDKTKLDDISIWSYYGSIKKQIELINFITEYIHDDTYIIHKKYSKSVLQKIILIAQSLMQAKKPLIISGTSYFDDQILKVAINIATRLKEKGLPVGLALFPLSVNSLGSILISDISLNDVFKRINNNNINTLIILENDLYRFVSYFKVKKLLDKVTNIIVIDHYFNQTVNHASIFLPCSNGFESSGTVINYESRAQRFFRAFIPHFYNSKILVLDSWRWLYAIKNFIFSFRMIEKFTLDNIIDLCCLLFPIFKIIKKIAPNSLFRMTGQKIARSSYRSSGRNASYNNKNSIQSSVPPDYDTMFTFSMEGGSVQSIKENFLYLPFSHSPGWNSGQSYYKSEKLLQNKKNSFYNNDLLFPNVINKDILYFSFLNKKLKHQKILESFTVVPYYFLLHSEELSQQYFKRLNKVNYFYVIINIKDALLLNLNQGDIIKFQFEMNIFNFPICLSNKLDQGLLGLPIGNIEIPQSIIGNLITNIQKKDA</sequence>
<organism evidence="19 20">
    <name type="scientific">Buchnera aphidicola</name>
    <name type="common">Cinara tujafilina</name>
    <dbReference type="NCBI Taxonomy" id="261317"/>
    <lineage>
        <taxon>Bacteria</taxon>
        <taxon>Pseudomonadati</taxon>
        <taxon>Pseudomonadota</taxon>
        <taxon>Gammaproteobacteria</taxon>
        <taxon>Enterobacterales</taxon>
        <taxon>Erwiniaceae</taxon>
        <taxon>Buchnera</taxon>
    </lineage>
</organism>
<dbReference type="Pfam" id="PF00384">
    <property type="entry name" value="Molybdopterin"/>
    <property type="match status" value="1"/>
</dbReference>
<dbReference type="InterPro" id="IPR019574">
    <property type="entry name" value="NADH_UbQ_OxRdtase_Gsu_4Fe4S-bd"/>
</dbReference>
<dbReference type="Gene3D" id="3.40.50.740">
    <property type="match status" value="1"/>
</dbReference>
<evidence type="ECO:0000256" key="16">
    <source>
        <dbReference type="ARBA" id="ARBA00047712"/>
    </source>
</evidence>
<dbReference type="Gene3D" id="3.10.20.740">
    <property type="match status" value="1"/>
</dbReference>
<dbReference type="Proteomes" id="UP000006811">
    <property type="component" value="Chromosome"/>
</dbReference>
<dbReference type="SMART" id="SM00929">
    <property type="entry name" value="NADH-G_4Fe-4S_3"/>
    <property type="match status" value="1"/>
</dbReference>
<evidence type="ECO:0000256" key="4">
    <source>
        <dbReference type="ARBA" id="ARBA00022485"/>
    </source>
</evidence>
<dbReference type="Pfam" id="PF13510">
    <property type="entry name" value="Fer2_4"/>
    <property type="match status" value="1"/>
</dbReference>
<comment type="similarity">
    <text evidence="2">Belongs to the complex I 75 kDa subunit family.</text>
</comment>
<evidence type="ECO:0000313" key="19">
    <source>
        <dbReference type="EMBL" id="AEH39697.1"/>
    </source>
</evidence>
<keyword evidence="8" id="KW-1278">Translocase</keyword>
<evidence type="ECO:0000256" key="7">
    <source>
        <dbReference type="ARBA" id="ARBA00022723"/>
    </source>
</evidence>
<dbReference type="EMBL" id="CP001817">
    <property type="protein sequence ID" value="AEH39697.1"/>
    <property type="molecule type" value="Genomic_DNA"/>
</dbReference>
<dbReference type="InterPro" id="IPR001041">
    <property type="entry name" value="2Fe-2S_ferredoxin-type"/>
</dbReference>
<evidence type="ECO:0000313" key="20">
    <source>
        <dbReference type="Proteomes" id="UP000006811"/>
    </source>
</evidence>
<dbReference type="SMART" id="SM00926">
    <property type="entry name" value="Molybdop_Fe4S4"/>
    <property type="match status" value="1"/>
</dbReference>
<dbReference type="GO" id="GO:0003954">
    <property type="term" value="F:NADH dehydrogenase activity"/>
    <property type="evidence" value="ECO:0007669"/>
    <property type="project" value="TreeGrafter"/>
</dbReference>
<dbReference type="Gene3D" id="3.30.200.210">
    <property type="match status" value="1"/>
</dbReference>
<gene>
    <name evidence="19" type="primary">nuoG</name>
    <name evidence="19" type="ORF">BCTU_106</name>
</gene>
<evidence type="ECO:0000256" key="5">
    <source>
        <dbReference type="ARBA" id="ARBA00022714"/>
    </source>
</evidence>
<evidence type="ECO:0000256" key="2">
    <source>
        <dbReference type="ARBA" id="ARBA00005404"/>
    </source>
</evidence>
<dbReference type="GO" id="GO:0008137">
    <property type="term" value="F:NADH dehydrogenase (ubiquinone) activity"/>
    <property type="evidence" value="ECO:0007669"/>
    <property type="project" value="InterPro"/>
</dbReference>
<dbReference type="CDD" id="cd00207">
    <property type="entry name" value="fer2"/>
    <property type="match status" value="1"/>
</dbReference>
<dbReference type="SUPFAM" id="SSF53706">
    <property type="entry name" value="Formate dehydrogenase/DMSO reductase, domains 1-3"/>
    <property type="match status" value="1"/>
</dbReference>
<dbReference type="STRING" id="261317.BCTU_106"/>
<dbReference type="PROSITE" id="PS51839">
    <property type="entry name" value="4FE4S_HC3"/>
    <property type="match status" value="1"/>
</dbReference>
<evidence type="ECO:0000259" key="18">
    <source>
        <dbReference type="PROSITE" id="PS51839"/>
    </source>
</evidence>
<keyword evidence="11" id="KW-0520">NAD</keyword>
<name>F7WZ45_9GAMM</name>
<dbReference type="InterPro" id="IPR036010">
    <property type="entry name" value="2Fe-2S_ferredoxin-like_sf"/>
</dbReference>
<dbReference type="eggNOG" id="COG1034">
    <property type="taxonomic scope" value="Bacteria"/>
</dbReference>
<keyword evidence="4" id="KW-0004">4Fe-4S</keyword>
<proteinExistence type="inferred from homology"/>
<dbReference type="Pfam" id="PF22117">
    <property type="entry name" value="Fer4_Nqo3"/>
    <property type="match status" value="1"/>
</dbReference>
<keyword evidence="10" id="KW-0411">Iron-sulfur</keyword>
<dbReference type="HOGENOM" id="CLU_000422_11_4_6"/>
<dbReference type="Pfam" id="PF10588">
    <property type="entry name" value="NADH-G_4Fe-4S_3"/>
    <property type="match status" value="1"/>
</dbReference>
<evidence type="ECO:0000256" key="8">
    <source>
        <dbReference type="ARBA" id="ARBA00022967"/>
    </source>
</evidence>
<keyword evidence="7" id="KW-0479">Metal-binding</keyword>
<evidence type="ECO:0000256" key="14">
    <source>
        <dbReference type="ARBA" id="ARBA00032783"/>
    </source>
</evidence>
<comment type="subunit">
    <text evidence="12">Composed of 13 different subunits. Subunits NuoCD, E, F, and G constitute the peripheral sector of the complex.</text>
</comment>
<evidence type="ECO:0000256" key="11">
    <source>
        <dbReference type="ARBA" id="ARBA00023027"/>
    </source>
</evidence>
<dbReference type="InterPro" id="IPR000283">
    <property type="entry name" value="NADH_UbQ_OxRdtase_75kDa_su_CS"/>
</dbReference>
<dbReference type="GO" id="GO:0051539">
    <property type="term" value="F:4 iron, 4 sulfur cluster binding"/>
    <property type="evidence" value="ECO:0007669"/>
    <property type="project" value="UniProtKB-KW"/>
</dbReference>
<evidence type="ECO:0000256" key="9">
    <source>
        <dbReference type="ARBA" id="ARBA00023004"/>
    </source>
</evidence>
<dbReference type="SUPFAM" id="SSF54862">
    <property type="entry name" value="4Fe-4S ferredoxins"/>
    <property type="match status" value="1"/>
</dbReference>
<evidence type="ECO:0000256" key="6">
    <source>
        <dbReference type="ARBA" id="ARBA00022719"/>
    </source>
</evidence>
<dbReference type="Pfam" id="PF04879">
    <property type="entry name" value="Molybdop_Fe4S4"/>
    <property type="match status" value="1"/>
</dbReference>
<dbReference type="SUPFAM" id="SSF54292">
    <property type="entry name" value="2Fe-2S ferredoxin-like"/>
    <property type="match status" value="1"/>
</dbReference>
<dbReference type="NCBIfam" id="TIGR01973">
    <property type="entry name" value="NuoG"/>
    <property type="match status" value="1"/>
</dbReference>
<comment type="cofactor">
    <cofactor evidence="15">
        <name>[2Fe-2S] cluster</name>
        <dbReference type="ChEBI" id="CHEBI:190135"/>
    </cofactor>
</comment>
<keyword evidence="9" id="KW-0408">Iron</keyword>
<keyword evidence="20" id="KW-1185">Reference proteome</keyword>
<evidence type="ECO:0000256" key="10">
    <source>
        <dbReference type="ARBA" id="ARBA00023014"/>
    </source>
</evidence>
<accession>F7WZ45</accession>
<evidence type="ECO:0000256" key="13">
    <source>
        <dbReference type="ARBA" id="ARBA00031577"/>
    </source>
</evidence>
<dbReference type="PROSITE" id="PS00641">
    <property type="entry name" value="COMPLEX1_75K_1"/>
    <property type="match status" value="1"/>
</dbReference>
<dbReference type="GO" id="GO:0048038">
    <property type="term" value="F:quinone binding"/>
    <property type="evidence" value="ECO:0007669"/>
    <property type="project" value="UniProtKB-KW"/>
</dbReference>
<comment type="cofactor">
    <cofactor evidence="1">
        <name>[4Fe-4S] cluster</name>
        <dbReference type="ChEBI" id="CHEBI:49883"/>
    </cofactor>
</comment>
<evidence type="ECO:0000256" key="3">
    <source>
        <dbReference type="ARBA" id="ARBA00019902"/>
    </source>
</evidence>
<evidence type="ECO:0000256" key="1">
    <source>
        <dbReference type="ARBA" id="ARBA00001966"/>
    </source>
</evidence>